<comment type="similarity">
    <text evidence="1">Belongs to the ABC transporter superfamily.</text>
</comment>
<protein>
    <submittedName>
        <fullName evidence="7">ABC transporter ATP-binding protein</fullName>
    </submittedName>
</protein>
<evidence type="ECO:0000313" key="7">
    <source>
        <dbReference type="EMBL" id="MBO1900395.1"/>
    </source>
</evidence>
<dbReference type="EMBL" id="JAGDYM010000001">
    <property type="protein sequence ID" value="MBO1900395.1"/>
    <property type="molecule type" value="Genomic_DNA"/>
</dbReference>
<evidence type="ECO:0000256" key="3">
    <source>
        <dbReference type="ARBA" id="ARBA00022741"/>
    </source>
</evidence>
<dbReference type="GO" id="GO:0015807">
    <property type="term" value="P:L-amino acid transport"/>
    <property type="evidence" value="ECO:0007669"/>
    <property type="project" value="TreeGrafter"/>
</dbReference>
<evidence type="ECO:0000256" key="5">
    <source>
        <dbReference type="ARBA" id="ARBA00022970"/>
    </source>
</evidence>
<organism evidence="7 8">
    <name type="scientific">Leucobacter weissii</name>
    <dbReference type="NCBI Taxonomy" id="1983706"/>
    <lineage>
        <taxon>Bacteria</taxon>
        <taxon>Bacillati</taxon>
        <taxon>Actinomycetota</taxon>
        <taxon>Actinomycetes</taxon>
        <taxon>Micrococcales</taxon>
        <taxon>Microbacteriaceae</taxon>
        <taxon>Leucobacter</taxon>
    </lineage>
</organism>
<keyword evidence="2" id="KW-0813">Transport</keyword>
<evidence type="ECO:0000256" key="1">
    <source>
        <dbReference type="ARBA" id="ARBA00005417"/>
    </source>
</evidence>
<evidence type="ECO:0000256" key="4">
    <source>
        <dbReference type="ARBA" id="ARBA00022840"/>
    </source>
</evidence>
<feature type="domain" description="ABC transporter" evidence="6">
    <location>
        <begin position="2"/>
        <end position="240"/>
    </location>
</feature>
<dbReference type="InterPro" id="IPR052156">
    <property type="entry name" value="BCAA_Transport_ATP-bd_LivF"/>
</dbReference>
<dbReference type="CDD" id="cd03224">
    <property type="entry name" value="ABC_TM1139_LivF_branched"/>
    <property type="match status" value="1"/>
</dbReference>
<dbReference type="GO" id="GO:0015658">
    <property type="term" value="F:branched-chain amino acid transmembrane transporter activity"/>
    <property type="evidence" value="ECO:0007669"/>
    <property type="project" value="TreeGrafter"/>
</dbReference>
<keyword evidence="5" id="KW-0029">Amino-acid transport</keyword>
<keyword evidence="4 7" id="KW-0067">ATP-binding</keyword>
<dbReference type="PROSITE" id="PS50893">
    <property type="entry name" value="ABC_TRANSPORTER_2"/>
    <property type="match status" value="1"/>
</dbReference>
<keyword evidence="3" id="KW-0547">Nucleotide-binding</keyword>
<dbReference type="InterPro" id="IPR027417">
    <property type="entry name" value="P-loop_NTPase"/>
</dbReference>
<dbReference type="PROSITE" id="PS00211">
    <property type="entry name" value="ABC_TRANSPORTER_1"/>
    <property type="match status" value="1"/>
</dbReference>
<dbReference type="AlphaFoldDB" id="A0A939MHN3"/>
<dbReference type="Gene3D" id="3.40.50.300">
    <property type="entry name" value="P-loop containing nucleotide triphosphate hydrolases"/>
    <property type="match status" value="1"/>
</dbReference>
<name>A0A939MHN3_9MICO</name>
<gene>
    <name evidence="7" type="ORF">J4H92_00335</name>
</gene>
<dbReference type="PANTHER" id="PTHR43820">
    <property type="entry name" value="HIGH-AFFINITY BRANCHED-CHAIN AMINO ACID TRANSPORT ATP-BINDING PROTEIN LIVF"/>
    <property type="match status" value="1"/>
</dbReference>
<dbReference type="InterPro" id="IPR017871">
    <property type="entry name" value="ABC_transporter-like_CS"/>
</dbReference>
<evidence type="ECO:0000256" key="2">
    <source>
        <dbReference type="ARBA" id="ARBA00022448"/>
    </source>
</evidence>
<dbReference type="PANTHER" id="PTHR43820:SF4">
    <property type="entry name" value="HIGH-AFFINITY BRANCHED-CHAIN AMINO ACID TRANSPORT ATP-BINDING PROTEIN LIVF"/>
    <property type="match status" value="1"/>
</dbReference>
<reference evidence="7" key="1">
    <citation type="submission" date="2021-03" db="EMBL/GenBank/DDBJ databases">
        <title>Leucobacter chromiisoli sp. nov., isolated from chromium-containing soil of chemical plant.</title>
        <authorList>
            <person name="Xu Z."/>
        </authorList>
    </citation>
    <scope>NUCLEOTIDE SEQUENCE</scope>
    <source>
        <strain evidence="7">S27</strain>
    </source>
</reference>
<comment type="caution">
    <text evidence="7">The sequence shown here is derived from an EMBL/GenBank/DDBJ whole genome shotgun (WGS) entry which is preliminary data.</text>
</comment>
<dbReference type="GO" id="GO:0005524">
    <property type="term" value="F:ATP binding"/>
    <property type="evidence" value="ECO:0007669"/>
    <property type="project" value="UniProtKB-KW"/>
</dbReference>
<dbReference type="GO" id="GO:0016887">
    <property type="term" value="F:ATP hydrolysis activity"/>
    <property type="evidence" value="ECO:0007669"/>
    <property type="project" value="InterPro"/>
</dbReference>
<proteinExistence type="inferred from homology"/>
<accession>A0A939MHN3</accession>
<dbReference type="InterPro" id="IPR003439">
    <property type="entry name" value="ABC_transporter-like_ATP-bd"/>
</dbReference>
<evidence type="ECO:0000313" key="8">
    <source>
        <dbReference type="Proteomes" id="UP000664382"/>
    </source>
</evidence>
<dbReference type="InterPro" id="IPR003593">
    <property type="entry name" value="AAA+_ATPase"/>
</dbReference>
<keyword evidence="8" id="KW-1185">Reference proteome</keyword>
<dbReference type="SUPFAM" id="SSF52540">
    <property type="entry name" value="P-loop containing nucleoside triphosphate hydrolases"/>
    <property type="match status" value="1"/>
</dbReference>
<dbReference type="RefSeq" id="WP_208095034.1">
    <property type="nucleotide sequence ID" value="NZ_JAGDYM010000001.1"/>
</dbReference>
<dbReference type="SMART" id="SM00382">
    <property type="entry name" value="AAA"/>
    <property type="match status" value="1"/>
</dbReference>
<sequence>MLIFDSLSVRYGAGVQAIEDVGFEVRPGTVCAIIGGNGAGKTTLMRAVSGTLGYHGGRVVSGEIRLGETRIDRLNPHRIVQHGLALVPEGRHVFGELTVEENLQVGATTIGSGKLRQQRVRRAYEMFEALGRYRTRRASLLSGGEQQMLAIARGLMSGPEVLLLDEPSLGIAPKVVHRIGETLREINRAGTTVVLVEQNAAMALGVADQGVVIERGAISMRGDAAEMRETEEIRRMYLGGSAEEEEEAVAAAPHATIGRWEA</sequence>
<dbReference type="Pfam" id="PF00005">
    <property type="entry name" value="ABC_tran"/>
    <property type="match status" value="1"/>
</dbReference>
<evidence type="ECO:0000259" key="6">
    <source>
        <dbReference type="PROSITE" id="PS50893"/>
    </source>
</evidence>
<dbReference type="Proteomes" id="UP000664382">
    <property type="component" value="Unassembled WGS sequence"/>
</dbReference>